<dbReference type="Gene3D" id="3.40.50.720">
    <property type="entry name" value="NAD(P)-binding Rossmann-like Domain"/>
    <property type="match status" value="1"/>
</dbReference>
<dbReference type="AlphaFoldDB" id="A0A6H9XG95"/>
<dbReference type="UniPathway" id="UPA00115">
    <property type="reaction ID" value="UER00410"/>
</dbReference>
<evidence type="ECO:0000259" key="10">
    <source>
        <dbReference type="SMART" id="SM01350"/>
    </source>
</evidence>
<keyword evidence="5 9" id="KW-0521">NADP</keyword>
<keyword evidence="4 9" id="KW-0311">Gluconate utilization</keyword>
<dbReference type="Proteomes" id="UP000249886">
    <property type="component" value="Unassembled WGS sequence"/>
</dbReference>
<dbReference type="PIRSF" id="PIRSF000109">
    <property type="entry name" value="6PGD"/>
    <property type="match status" value="1"/>
</dbReference>
<comment type="pathway">
    <text evidence="5 9">Carbohydrate degradation; pentose phosphate pathway; D-ribulose 5-phosphate from D-glucose 6-phosphate (oxidative stage): step 3/3.</text>
</comment>
<feature type="binding site" evidence="8">
    <location>
        <position position="107"/>
    </location>
    <ligand>
        <name>NADP(+)</name>
        <dbReference type="ChEBI" id="CHEBI:58349"/>
    </ligand>
</feature>
<feature type="binding site" description="in other chain" evidence="7">
    <location>
        <position position="265"/>
    </location>
    <ligand>
        <name>substrate</name>
        <note>ligand shared between dimeric partners</note>
    </ligand>
</feature>
<dbReference type="Pfam" id="PF00393">
    <property type="entry name" value="6PGD"/>
    <property type="match status" value="1"/>
</dbReference>
<feature type="binding site" evidence="8">
    <location>
        <begin position="79"/>
        <end position="81"/>
    </location>
    <ligand>
        <name>NADP(+)</name>
        <dbReference type="ChEBI" id="CHEBI:58349"/>
    </ligand>
</feature>
<dbReference type="InterPro" id="IPR006183">
    <property type="entry name" value="Pgluconate_DH"/>
</dbReference>
<dbReference type="Gene3D" id="1.20.5.320">
    <property type="entry name" value="6-Phosphogluconate Dehydrogenase, domain 3"/>
    <property type="match status" value="1"/>
</dbReference>
<dbReference type="RefSeq" id="WP_005521234.1">
    <property type="nucleotide sequence ID" value="NZ_CAUUOM010000028.1"/>
</dbReference>
<reference evidence="11 12" key="1">
    <citation type="submission" date="2018-06" db="EMBL/GenBank/DDBJ databases">
        <authorList>
            <consortium name="Pathogen Informatics"/>
            <person name="Doyle S."/>
        </authorList>
    </citation>
    <scope>NUCLEOTIDE SEQUENCE [LARGE SCALE GENOMIC DNA]</scope>
    <source>
        <strain evidence="11 12">NCTC10254</strain>
    </source>
</reference>
<evidence type="ECO:0000256" key="5">
    <source>
        <dbReference type="PIRNR" id="PIRNR000109"/>
    </source>
</evidence>
<dbReference type="Pfam" id="PF03446">
    <property type="entry name" value="NAD_binding_2"/>
    <property type="match status" value="1"/>
</dbReference>
<dbReference type="GO" id="GO:0004616">
    <property type="term" value="F:phosphogluconate dehydrogenase (decarboxylating) activity"/>
    <property type="evidence" value="ECO:0007669"/>
    <property type="project" value="UniProtKB-EC"/>
</dbReference>
<gene>
    <name evidence="11" type="primary">gnd</name>
    <name evidence="11" type="ORF">NCTC10254_01347</name>
</gene>
<protein>
    <recommendedName>
        <fullName evidence="5 9">6-phosphogluconate dehydrogenase, decarboxylating</fullName>
        <ecNumber evidence="5 9">1.1.1.44</ecNumber>
    </recommendedName>
</protein>
<evidence type="ECO:0000256" key="2">
    <source>
        <dbReference type="ARBA" id="ARBA00011738"/>
    </source>
</evidence>
<dbReference type="FunFam" id="1.10.1040.10:FF:000002">
    <property type="entry name" value="6-phosphogluconate dehydrogenase, decarboxylating"/>
    <property type="match status" value="1"/>
</dbReference>
<comment type="function">
    <text evidence="5">Catalyzes the oxidative decarboxylation of 6-phosphogluconate to ribulose 5-phosphate and CO(2), with concomitant reduction of NADP to NADPH.</text>
</comment>
<feature type="active site" description="Proton acceptor" evidence="6">
    <location>
        <position position="187"/>
    </location>
</feature>
<dbReference type="GO" id="GO:0006098">
    <property type="term" value="P:pentose-phosphate shunt"/>
    <property type="evidence" value="ECO:0007669"/>
    <property type="project" value="UniProtKB-UniPathway"/>
</dbReference>
<feature type="binding site" description="in other chain" evidence="7">
    <location>
        <position position="195"/>
    </location>
    <ligand>
        <name>substrate</name>
        <note>ligand shared between dimeric partners</note>
    </ligand>
</feature>
<dbReference type="GeneID" id="84573843"/>
<evidence type="ECO:0000256" key="1">
    <source>
        <dbReference type="ARBA" id="ARBA00008419"/>
    </source>
</evidence>
<evidence type="ECO:0000313" key="12">
    <source>
        <dbReference type="Proteomes" id="UP000249886"/>
    </source>
</evidence>
<keyword evidence="3 5" id="KW-0560">Oxidoreductase</keyword>
<dbReference type="EC" id="1.1.1.44" evidence="5 9"/>
<proteinExistence type="inferred from homology"/>
<feature type="active site" description="Proton donor" evidence="6">
    <location>
        <position position="194"/>
    </location>
</feature>
<dbReference type="PRINTS" id="PR00076">
    <property type="entry name" value="6PGDHDRGNASE"/>
</dbReference>
<dbReference type="InterPro" id="IPR008927">
    <property type="entry name" value="6-PGluconate_DH-like_C_sf"/>
</dbReference>
<evidence type="ECO:0000313" key="11">
    <source>
        <dbReference type="EMBL" id="SPW28380.1"/>
    </source>
</evidence>
<dbReference type="SUPFAM" id="SSF48179">
    <property type="entry name" value="6-phosphogluconate dehydrogenase C-terminal domain-like"/>
    <property type="match status" value="1"/>
</dbReference>
<keyword evidence="5 9" id="KW-0570">Pentose shunt</keyword>
<dbReference type="Gene3D" id="1.10.1040.10">
    <property type="entry name" value="N-(1-d-carboxylethyl)-l-norvaline Dehydrogenase, domain 2"/>
    <property type="match status" value="1"/>
</dbReference>
<feature type="binding site" description="in other chain" evidence="7">
    <location>
        <position position="292"/>
    </location>
    <ligand>
        <name>substrate</name>
        <note>ligand shared between dimeric partners</note>
    </ligand>
</feature>
<dbReference type="NCBIfam" id="TIGR00873">
    <property type="entry name" value="gnd"/>
    <property type="match status" value="1"/>
</dbReference>
<sequence>MTEQGNLAQIGVVGLAVMGSNLARNFARNGHTVAVYNRSTEKTRNFMANHGAEGDFIPSETITDFVASLEKPRRAIIMVQAGNATDAVIHQLADAMDDGDIIIDGGNALYTDTIRREQEIADRGLNFVGAGISGGEEGALNGPAIMPGGPEKTWEALGPLLESIAANVDGVPCVTHIGPDGAGHFVKMVHNGIEYADMQVIGEAYQLLRYGAGMTPAEIAEVFRTWNAGDLDSYLIDITAEVLAQVDAETGKPLIDLIVDSAGQKGTGRWTVKAALDLGIPVTGIGEAVFARALSGATNQRQATIGNLPSGTLTTLAELGVDRDTFIEDVRRALYASKLVAYAQGFDEITAGSADHNWNVDPRDLATIWRGGCIIRAKFLNRIVEAYNANPELPTLLLDPYFKAELAGLIDSWRRVVTLATQIGQPIPVFASSLSYYDSLRIDRLPAALIQGQRDYFGAHTYQRVDKPGTYHTLWSGNRTEIEA</sequence>
<dbReference type="SUPFAM" id="SSF51735">
    <property type="entry name" value="NAD(P)-binding Rossmann-fold domains"/>
    <property type="match status" value="1"/>
</dbReference>
<dbReference type="InterPro" id="IPR036291">
    <property type="entry name" value="NAD(P)-bd_dom_sf"/>
</dbReference>
<evidence type="ECO:0000256" key="7">
    <source>
        <dbReference type="PIRSR" id="PIRSR000109-2"/>
    </source>
</evidence>
<name>A0A6H9XG95_9CORY</name>
<dbReference type="FunFam" id="3.40.50.720:FF:000007">
    <property type="entry name" value="6-phosphogluconate dehydrogenase, decarboxylating"/>
    <property type="match status" value="1"/>
</dbReference>
<dbReference type="GO" id="GO:0050661">
    <property type="term" value="F:NADP binding"/>
    <property type="evidence" value="ECO:0007669"/>
    <property type="project" value="InterPro"/>
</dbReference>
<dbReference type="PANTHER" id="PTHR11811">
    <property type="entry name" value="6-PHOSPHOGLUCONATE DEHYDROGENASE"/>
    <property type="match status" value="1"/>
</dbReference>
<organism evidence="11 12">
    <name type="scientific">Corynebacterium matruchotii</name>
    <dbReference type="NCBI Taxonomy" id="43768"/>
    <lineage>
        <taxon>Bacteria</taxon>
        <taxon>Bacillati</taxon>
        <taxon>Actinomycetota</taxon>
        <taxon>Actinomycetes</taxon>
        <taxon>Mycobacteriales</taxon>
        <taxon>Corynebacteriaceae</taxon>
        <taxon>Corynebacterium</taxon>
    </lineage>
</organism>
<feature type="binding site" evidence="8">
    <location>
        <begin position="14"/>
        <end position="19"/>
    </location>
    <ligand>
        <name>NADP(+)</name>
        <dbReference type="ChEBI" id="CHEBI:58349"/>
    </ligand>
</feature>
<comment type="caution">
    <text evidence="11">The sequence shown here is derived from an EMBL/GenBank/DDBJ whole genome shotgun (WGS) entry which is preliminary data.</text>
</comment>
<feature type="binding site" evidence="7">
    <location>
        <position position="460"/>
    </location>
    <ligand>
        <name>substrate</name>
        <note>ligand shared between dimeric partners</note>
    </ligand>
</feature>
<evidence type="ECO:0000256" key="9">
    <source>
        <dbReference type="RuleBase" id="RU000485"/>
    </source>
</evidence>
<feature type="binding site" description="in other chain" evidence="7">
    <location>
        <begin position="133"/>
        <end position="135"/>
    </location>
    <ligand>
        <name>substrate</name>
        <note>ligand shared between dimeric partners</note>
    </ligand>
</feature>
<dbReference type="InterPro" id="IPR006115">
    <property type="entry name" value="6PGDH_NADP-bd"/>
</dbReference>
<dbReference type="GO" id="GO:0019521">
    <property type="term" value="P:D-gluconate metabolic process"/>
    <property type="evidence" value="ECO:0007669"/>
    <property type="project" value="UniProtKB-KW"/>
</dbReference>
<comment type="catalytic activity">
    <reaction evidence="5 9">
        <text>6-phospho-D-gluconate + NADP(+) = D-ribulose 5-phosphate + CO2 + NADPH</text>
        <dbReference type="Rhea" id="RHEA:10116"/>
        <dbReference type="ChEBI" id="CHEBI:16526"/>
        <dbReference type="ChEBI" id="CHEBI:57783"/>
        <dbReference type="ChEBI" id="CHEBI:58121"/>
        <dbReference type="ChEBI" id="CHEBI:58349"/>
        <dbReference type="ChEBI" id="CHEBI:58759"/>
        <dbReference type="EC" id="1.1.1.44"/>
    </reaction>
</comment>
<feature type="binding site" evidence="7">
    <location>
        <position position="454"/>
    </location>
    <ligand>
        <name>substrate</name>
        <note>ligand shared between dimeric partners</note>
    </ligand>
</feature>
<accession>A0A6H9XG95</accession>
<dbReference type="PROSITE" id="PS00461">
    <property type="entry name" value="6PGD"/>
    <property type="match status" value="1"/>
</dbReference>
<dbReference type="NCBIfam" id="NF006765">
    <property type="entry name" value="PRK09287.1"/>
    <property type="match status" value="1"/>
</dbReference>
<evidence type="ECO:0000256" key="6">
    <source>
        <dbReference type="PIRSR" id="PIRSR000109-1"/>
    </source>
</evidence>
<evidence type="ECO:0000256" key="3">
    <source>
        <dbReference type="ARBA" id="ARBA00023002"/>
    </source>
</evidence>
<evidence type="ECO:0000256" key="8">
    <source>
        <dbReference type="PIRSR" id="PIRSR000109-3"/>
    </source>
</evidence>
<comment type="subunit">
    <text evidence="2 5">Homodimer.</text>
</comment>
<comment type="similarity">
    <text evidence="1 5 9">Belongs to the 6-phosphogluconate dehydrogenase family.</text>
</comment>
<feature type="binding site" description="in other chain" evidence="7">
    <location>
        <begin position="190"/>
        <end position="191"/>
    </location>
    <ligand>
        <name>substrate</name>
        <note>ligand shared between dimeric partners</note>
    </ligand>
</feature>
<feature type="binding site" description="in other chain" evidence="7">
    <location>
        <position position="107"/>
    </location>
    <ligand>
        <name>substrate</name>
        <note>ligand shared between dimeric partners</note>
    </ligand>
</feature>
<dbReference type="InterPro" id="IPR006184">
    <property type="entry name" value="6PGdom_BS"/>
</dbReference>
<dbReference type="InterPro" id="IPR006114">
    <property type="entry name" value="6PGDH_C"/>
</dbReference>
<evidence type="ECO:0000256" key="4">
    <source>
        <dbReference type="ARBA" id="ARBA00023064"/>
    </source>
</evidence>
<dbReference type="InterPro" id="IPR006113">
    <property type="entry name" value="6PGDH_Gnd/GntZ"/>
</dbReference>
<feature type="binding site" evidence="8">
    <location>
        <begin position="37"/>
        <end position="39"/>
    </location>
    <ligand>
        <name>NADP(+)</name>
        <dbReference type="ChEBI" id="CHEBI:58349"/>
    </ligand>
</feature>
<feature type="domain" description="6-phosphogluconate dehydrogenase C-terminal" evidence="10">
    <location>
        <begin position="183"/>
        <end position="476"/>
    </location>
</feature>
<dbReference type="EMBL" id="UARK01000008">
    <property type="protein sequence ID" value="SPW28380.1"/>
    <property type="molecule type" value="Genomic_DNA"/>
</dbReference>
<dbReference type="FunFam" id="1.20.5.320:FF:000001">
    <property type="entry name" value="6-phosphogluconate dehydrogenase, decarboxylating"/>
    <property type="match status" value="1"/>
</dbReference>
<dbReference type="InterPro" id="IPR013328">
    <property type="entry name" value="6PGD_dom2"/>
</dbReference>
<dbReference type="SMART" id="SM01350">
    <property type="entry name" value="6PGD"/>
    <property type="match status" value="1"/>
</dbReference>